<keyword evidence="2" id="KW-0812">Transmembrane</keyword>
<keyword evidence="3" id="KW-0732">Signal</keyword>
<evidence type="ECO:0000256" key="2">
    <source>
        <dbReference type="SAM" id="Phobius"/>
    </source>
</evidence>
<feature type="compositionally biased region" description="Low complexity" evidence="1">
    <location>
        <begin position="221"/>
        <end position="237"/>
    </location>
</feature>
<dbReference type="AlphaFoldDB" id="A0A1G5AAY0"/>
<evidence type="ECO:0000256" key="3">
    <source>
        <dbReference type="SAM" id="SignalP"/>
    </source>
</evidence>
<keyword evidence="2" id="KW-1133">Transmembrane helix</keyword>
<feature type="signal peptide" evidence="3">
    <location>
        <begin position="1"/>
        <end position="18"/>
    </location>
</feature>
<sequence>MKKLKVILLSLLSVLALSGCVRFETTMDVKLNGKMDVAICYATVDMGERDLEEILSEDQIEDYKEDGWDVEGYRDGGYSGYIIRKENVSADEVSDVSDEFRSLRLRRKGIKYSLEWDILRDARNNNFSGDYRDYVKMSGAQMTLTVNLPAKAKAHNATHVSRDGKTYEWDLLNFDDPDGIYLDFMLIDFKLVAAAVGLLVALIIFEIAIFKWLKNRKKSGKSSNNSGGKLLSSLRSLAPKGKDKKK</sequence>
<feature type="chain" id="PRO_5039342399" description="LppM domain-containing protein" evidence="3">
    <location>
        <begin position="19"/>
        <end position="246"/>
    </location>
</feature>
<proteinExistence type="predicted"/>
<feature type="domain" description="LppM" evidence="4">
    <location>
        <begin position="22"/>
        <end position="171"/>
    </location>
</feature>
<dbReference type="Proteomes" id="UP000183047">
    <property type="component" value="Unassembled WGS sequence"/>
</dbReference>
<keyword evidence="2" id="KW-0472">Membrane</keyword>
<feature type="transmembrane region" description="Helical" evidence="2">
    <location>
        <begin position="191"/>
        <end position="213"/>
    </location>
</feature>
<dbReference type="Pfam" id="PF21946">
    <property type="entry name" value="LppM"/>
    <property type="match status" value="1"/>
</dbReference>
<evidence type="ECO:0000313" key="5">
    <source>
        <dbReference type="EMBL" id="SCX75001.1"/>
    </source>
</evidence>
<accession>A0A1G5AAY0</accession>
<evidence type="ECO:0000259" key="4">
    <source>
        <dbReference type="Pfam" id="PF21946"/>
    </source>
</evidence>
<keyword evidence="6" id="KW-1185">Reference proteome</keyword>
<dbReference type="InterPro" id="IPR053807">
    <property type="entry name" value="LppM"/>
</dbReference>
<evidence type="ECO:0000256" key="1">
    <source>
        <dbReference type="SAM" id="MobiDB-lite"/>
    </source>
</evidence>
<evidence type="ECO:0000313" key="6">
    <source>
        <dbReference type="Proteomes" id="UP000183047"/>
    </source>
</evidence>
<organism evidence="5 6">
    <name type="scientific">Butyrivibrio hungatei</name>
    <dbReference type="NCBI Taxonomy" id="185008"/>
    <lineage>
        <taxon>Bacteria</taxon>
        <taxon>Bacillati</taxon>
        <taxon>Bacillota</taxon>
        <taxon>Clostridia</taxon>
        <taxon>Lachnospirales</taxon>
        <taxon>Lachnospiraceae</taxon>
        <taxon>Butyrivibrio</taxon>
    </lineage>
</organism>
<protein>
    <recommendedName>
        <fullName evidence="4">LppM domain-containing protein</fullName>
    </recommendedName>
</protein>
<gene>
    <name evidence="5" type="ORF">SAMN02910451_00046</name>
</gene>
<dbReference type="PROSITE" id="PS51257">
    <property type="entry name" value="PROKAR_LIPOPROTEIN"/>
    <property type="match status" value="1"/>
</dbReference>
<dbReference type="EMBL" id="FMUR01000003">
    <property type="protein sequence ID" value="SCX75001.1"/>
    <property type="molecule type" value="Genomic_DNA"/>
</dbReference>
<reference evidence="6" key="1">
    <citation type="submission" date="2016-10" db="EMBL/GenBank/DDBJ databases">
        <authorList>
            <person name="Varghese N."/>
            <person name="Submissions S."/>
        </authorList>
    </citation>
    <scope>NUCLEOTIDE SEQUENCE [LARGE SCALE GENOMIC DNA]</scope>
    <source>
        <strain evidence="6">XBD2006</strain>
    </source>
</reference>
<feature type="region of interest" description="Disordered" evidence="1">
    <location>
        <begin position="218"/>
        <end position="246"/>
    </location>
</feature>
<name>A0A1G5AAY0_9FIRM</name>
<dbReference type="RefSeq" id="WP_176756575.1">
    <property type="nucleotide sequence ID" value="NZ_FMUR01000003.1"/>
</dbReference>